<gene>
    <name evidence="1" type="ORF">L873DRAFT_203287</name>
</gene>
<protein>
    <submittedName>
        <fullName evidence="1">Uncharacterized protein</fullName>
    </submittedName>
</protein>
<dbReference type="Proteomes" id="UP000276215">
    <property type="component" value="Unassembled WGS sequence"/>
</dbReference>
<proteinExistence type="predicted"/>
<name>A0A3N4J1W7_9PEZI</name>
<evidence type="ECO:0000313" key="2">
    <source>
        <dbReference type="Proteomes" id="UP000276215"/>
    </source>
</evidence>
<dbReference type="EMBL" id="ML120477">
    <property type="protein sequence ID" value="RPA92279.1"/>
    <property type="molecule type" value="Genomic_DNA"/>
</dbReference>
<accession>A0A3N4J1W7</accession>
<organism evidence="1 2">
    <name type="scientific">Choiromyces venosus 120613-1</name>
    <dbReference type="NCBI Taxonomy" id="1336337"/>
    <lineage>
        <taxon>Eukaryota</taxon>
        <taxon>Fungi</taxon>
        <taxon>Dikarya</taxon>
        <taxon>Ascomycota</taxon>
        <taxon>Pezizomycotina</taxon>
        <taxon>Pezizomycetes</taxon>
        <taxon>Pezizales</taxon>
        <taxon>Tuberaceae</taxon>
        <taxon>Choiromyces</taxon>
    </lineage>
</organism>
<sequence>MGTGRSLVDFHFWMIDSIGQFSIDMTGHNNENSQLKATVFNFEYPYWAHGCSLPLALFWMNASSPLVLYRGTLGNWAVCYVVWLSSLSKVKKSLVFFPVSEGGKGQYFWGVFAPFPEKEILDCIAQYRTGAQPTIIQVYGSPRNPLR</sequence>
<dbReference type="AlphaFoldDB" id="A0A3N4J1W7"/>
<reference evidence="1 2" key="1">
    <citation type="journal article" date="2018" name="Nat. Ecol. Evol.">
        <title>Pezizomycetes genomes reveal the molecular basis of ectomycorrhizal truffle lifestyle.</title>
        <authorList>
            <person name="Murat C."/>
            <person name="Payen T."/>
            <person name="Noel B."/>
            <person name="Kuo A."/>
            <person name="Morin E."/>
            <person name="Chen J."/>
            <person name="Kohler A."/>
            <person name="Krizsan K."/>
            <person name="Balestrini R."/>
            <person name="Da Silva C."/>
            <person name="Montanini B."/>
            <person name="Hainaut M."/>
            <person name="Levati E."/>
            <person name="Barry K.W."/>
            <person name="Belfiori B."/>
            <person name="Cichocki N."/>
            <person name="Clum A."/>
            <person name="Dockter R.B."/>
            <person name="Fauchery L."/>
            <person name="Guy J."/>
            <person name="Iotti M."/>
            <person name="Le Tacon F."/>
            <person name="Lindquist E.A."/>
            <person name="Lipzen A."/>
            <person name="Malagnac F."/>
            <person name="Mello A."/>
            <person name="Molinier V."/>
            <person name="Miyauchi S."/>
            <person name="Poulain J."/>
            <person name="Riccioni C."/>
            <person name="Rubini A."/>
            <person name="Sitrit Y."/>
            <person name="Splivallo R."/>
            <person name="Traeger S."/>
            <person name="Wang M."/>
            <person name="Zifcakova L."/>
            <person name="Wipf D."/>
            <person name="Zambonelli A."/>
            <person name="Paolocci F."/>
            <person name="Nowrousian M."/>
            <person name="Ottonello S."/>
            <person name="Baldrian P."/>
            <person name="Spatafora J.W."/>
            <person name="Henrissat B."/>
            <person name="Nagy L.G."/>
            <person name="Aury J.M."/>
            <person name="Wincker P."/>
            <person name="Grigoriev I.V."/>
            <person name="Bonfante P."/>
            <person name="Martin F.M."/>
        </authorList>
    </citation>
    <scope>NUCLEOTIDE SEQUENCE [LARGE SCALE GENOMIC DNA]</scope>
    <source>
        <strain evidence="1 2">120613-1</strain>
    </source>
</reference>
<evidence type="ECO:0000313" key="1">
    <source>
        <dbReference type="EMBL" id="RPA92279.1"/>
    </source>
</evidence>
<keyword evidence="2" id="KW-1185">Reference proteome</keyword>